<name>A0ACC0VRK1_9STRA</name>
<sequence>MRNHIFYVFCLLLLGWSSALSSPAVAKTSPLITLDDTHYVQSIIGKKRMLRLSNDPMDTTVEERGAGINQFIAQLKEHLKFIQSHLSKFKQQIIDFMVRKHWINLRKTKEAASTVRVNPVPTKEHGRPAASAEEVKPETVSRSVTGTTHETSTIRDGHVRPGATAEGAEATHGGVSNGATGTTARN</sequence>
<dbReference type="EMBL" id="CM047586">
    <property type="protein sequence ID" value="KAI9909112.1"/>
    <property type="molecule type" value="Genomic_DNA"/>
</dbReference>
<dbReference type="Proteomes" id="UP001163321">
    <property type="component" value="Chromosome 7"/>
</dbReference>
<organism evidence="1 2">
    <name type="scientific">Peronosclerospora sorghi</name>
    <dbReference type="NCBI Taxonomy" id="230839"/>
    <lineage>
        <taxon>Eukaryota</taxon>
        <taxon>Sar</taxon>
        <taxon>Stramenopiles</taxon>
        <taxon>Oomycota</taxon>
        <taxon>Peronosporomycetes</taxon>
        <taxon>Peronosporales</taxon>
        <taxon>Peronosporaceae</taxon>
        <taxon>Peronosclerospora</taxon>
    </lineage>
</organism>
<protein>
    <submittedName>
        <fullName evidence="1">Uncharacterized protein</fullName>
    </submittedName>
</protein>
<reference evidence="1 2" key="1">
    <citation type="journal article" date="2022" name="bioRxiv">
        <title>The genome of the oomycete Peronosclerospora sorghi, a cosmopolitan pathogen of maize and sorghum, is inflated with dispersed pseudogenes.</title>
        <authorList>
            <person name="Fletcher K."/>
            <person name="Martin F."/>
            <person name="Isakeit T."/>
            <person name="Cavanaugh K."/>
            <person name="Magill C."/>
            <person name="Michelmore R."/>
        </authorList>
    </citation>
    <scope>NUCLEOTIDE SEQUENCE [LARGE SCALE GENOMIC DNA]</scope>
    <source>
        <strain evidence="1">P6</strain>
    </source>
</reference>
<evidence type="ECO:0000313" key="1">
    <source>
        <dbReference type="EMBL" id="KAI9909112.1"/>
    </source>
</evidence>
<keyword evidence="2" id="KW-1185">Reference proteome</keyword>
<accession>A0ACC0VRK1</accession>
<comment type="caution">
    <text evidence="1">The sequence shown here is derived from an EMBL/GenBank/DDBJ whole genome shotgun (WGS) entry which is preliminary data.</text>
</comment>
<proteinExistence type="predicted"/>
<gene>
    <name evidence="1" type="ORF">PsorP6_014474</name>
</gene>
<evidence type="ECO:0000313" key="2">
    <source>
        <dbReference type="Proteomes" id="UP001163321"/>
    </source>
</evidence>